<keyword evidence="2" id="KW-0805">Transcription regulation</keyword>
<feature type="region of interest" description="Disordered" evidence="6">
    <location>
        <begin position="1"/>
        <end position="31"/>
    </location>
</feature>
<evidence type="ECO:0000256" key="3">
    <source>
        <dbReference type="ARBA" id="ARBA00023125"/>
    </source>
</evidence>
<dbReference type="GO" id="GO:0005634">
    <property type="term" value="C:nucleus"/>
    <property type="evidence" value="ECO:0007669"/>
    <property type="project" value="TreeGrafter"/>
</dbReference>
<accession>A0AA38Y1N3</accession>
<dbReference type="Pfam" id="PF04082">
    <property type="entry name" value="Fungal_trans"/>
    <property type="match status" value="1"/>
</dbReference>
<evidence type="ECO:0000256" key="6">
    <source>
        <dbReference type="SAM" id="MobiDB-lite"/>
    </source>
</evidence>
<dbReference type="InterPro" id="IPR051127">
    <property type="entry name" value="Fungal_SecMet_Regulators"/>
</dbReference>
<dbReference type="PROSITE" id="PS50048">
    <property type="entry name" value="ZN2_CY6_FUNGAL_2"/>
    <property type="match status" value="1"/>
</dbReference>
<evidence type="ECO:0000256" key="2">
    <source>
        <dbReference type="ARBA" id="ARBA00023015"/>
    </source>
</evidence>
<feature type="compositionally biased region" description="Polar residues" evidence="6">
    <location>
        <begin position="179"/>
        <end position="189"/>
    </location>
</feature>
<dbReference type="CDD" id="cd12148">
    <property type="entry name" value="fungal_TF_MHR"/>
    <property type="match status" value="1"/>
</dbReference>
<dbReference type="PANTHER" id="PTHR47424">
    <property type="entry name" value="REGULATORY PROTEIN GAL4"/>
    <property type="match status" value="1"/>
</dbReference>
<feature type="region of interest" description="Disordered" evidence="6">
    <location>
        <begin position="91"/>
        <end position="195"/>
    </location>
</feature>
<keyword evidence="5" id="KW-0539">Nucleus</keyword>
<organism evidence="8 9">
    <name type="scientific">Knufia peltigerae</name>
    <dbReference type="NCBI Taxonomy" id="1002370"/>
    <lineage>
        <taxon>Eukaryota</taxon>
        <taxon>Fungi</taxon>
        <taxon>Dikarya</taxon>
        <taxon>Ascomycota</taxon>
        <taxon>Pezizomycotina</taxon>
        <taxon>Eurotiomycetes</taxon>
        <taxon>Chaetothyriomycetidae</taxon>
        <taxon>Chaetothyriales</taxon>
        <taxon>Trichomeriaceae</taxon>
        <taxon>Knufia</taxon>
    </lineage>
</organism>
<dbReference type="SMART" id="SM00066">
    <property type="entry name" value="GAL4"/>
    <property type="match status" value="1"/>
</dbReference>
<dbReference type="GO" id="GO:0000978">
    <property type="term" value="F:RNA polymerase II cis-regulatory region sequence-specific DNA binding"/>
    <property type="evidence" value="ECO:0007669"/>
    <property type="project" value="TreeGrafter"/>
</dbReference>
<evidence type="ECO:0000256" key="1">
    <source>
        <dbReference type="ARBA" id="ARBA00022723"/>
    </source>
</evidence>
<dbReference type="GO" id="GO:0006351">
    <property type="term" value="P:DNA-templated transcription"/>
    <property type="evidence" value="ECO:0007669"/>
    <property type="project" value="InterPro"/>
</dbReference>
<dbReference type="SUPFAM" id="SSF57701">
    <property type="entry name" value="Zn2/Cys6 DNA-binding domain"/>
    <property type="match status" value="1"/>
</dbReference>
<evidence type="ECO:0000259" key="7">
    <source>
        <dbReference type="PROSITE" id="PS50048"/>
    </source>
</evidence>
<dbReference type="Gene3D" id="4.10.240.10">
    <property type="entry name" value="Zn(2)-C6 fungal-type DNA-binding domain"/>
    <property type="match status" value="1"/>
</dbReference>
<dbReference type="InterPro" id="IPR001138">
    <property type="entry name" value="Zn2Cys6_DnaBD"/>
</dbReference>
<gene>
    <name evidence="8" type="ORF">H2204_007511</name>
</gene>
<dbReference type="Proteomes" id="UP001172681">
    <property type="component" value="Unassembled WGS sequence"/>
</dbReference>
<dbReference type="GO" id="GO:0000435">
    <property type="term" value="P:positive regulation of transcription from RNA polymerase II promoter by galactose"/>
    <property type="evidence" value="ECO:0007669"/>
    <property type="project" value="TreeGrafter"/>
</dbReference>
<protein>
    <recommendedName>
        <fullName evidence="7">Zn(2)-C6 fungal-type domain-containing protein</fullName>
    </recommendedName>
</protein>
<dbReference type="GO" id="GO:0008270">
    <property type="term" value="F:zinc ion binding"/>
    <property type="evidence" value="ECO:0007669"/>
    <property type="project" value="InterPro"/>
</dbReference>
<name>A0AA38Y1N3_9EURO</name>
<dbReference type="Pfam" id="PF00172">
    <property type="entry name" value="Zn_clus"/>
    <property type="match status" value="1"/>
</dbReference>
<dbReference type="InterPro" id="IPR007219">
    <property type="entry name" value="XnlR_reg_dom"/>
</dbReference>
<evidence type="ECO:0000256" key="4">
    <source>
        <dbReference type="ARBA" id="ARBA00023163"/>
    </source>
</evidence>
<dbReference type="InterPro" id="IPR036864">
    <property type="entry name" value="Zn2-C6_fun-type_DNA-bd_sf"/>
</dbReference>
<keyword evidence="9" id="KW-1185">Reference proteome</keyword>
<keyword evidence="3" id="KW-0238">DNA-binding</keyword>
<feature type="compositionally biased region" description="Basic and acidic residues" evidence="6">
    <location>
        <begin position="114"/>
        <end position="139"/>
    </location>
</feature>
<reference evidence="8" key="1">
    <citation type="submission" date="2022-10" db="EMBL/GenBank/DDBJ databases">
        <title>Culturing micro-colonial fungi from biological soil crusts in the Mojave desert and describing Neophaeococcomyces mojavensis, and introducing the new genera and species Taxawa tesnikishii.</title>
        <authorList>
            <person name="Kurbessoian T."/>
            <person name="Stajich J.E."/>
        </authorList>
    </citation>
    <scope>NUCLEOTIDE SEQUENCE</scope>
    <source>
        <strain evidence="8">TK_35</strain>
    </source>
</reference>
<dbReference type="PROSITE" id="PS00463">
    <property type="entry name" value="ZN2_CY6_FUNGAL_1"/>
    <property type="match status" value="1"/>
</dbReference>
<keyword evidence="1" id="KW-0479">Metal-binding</keyword>
<dbReference type="GO" id="GO:0000981">
    <property type="term" value="F:DNA-binding transcription factor activity, RNA polymerase II-specific"/>
    <property type="evidence" value="ECO:0007669"/>
    <property type="project" value="InterPro"/>
</dbReference>
<dbReference type="SMART" id="SM00906">
    <property type="entry name" value="Fungal_trans"/>
    <property type="match status" value="1"/>
</dbReference>
<feature type="compositionally biased region" description="Low complexity" evidence="6">
    <location>
        <begin position="96"/>
        <end position="112"/>
    </location>
</feature>
<sequence length="846" mass="94501">MSDAPSQQKRGHKPVAQQGPSRVTKHAGVRKRTVLACEECRVRKRRCDGAVPACGGCTKRRSQCIYSSEVEAKEWNQSMIQSLRQRLEELERGAEAPSQTTAPQPSTSTGSSEIDNKASHDDARSQTTERLESVRDRRTSAPVPSESIPGLQQPFSTLPTPVDIELFDDEPESAPPNARSPTRAETPSPKQDWYSSRCIGQSNFERLMKPIVLAMNRRTDVSKSVVSGPSDFGASPSPEVASPSSAPVTCSCHRLIDAGCWHLPLRRQADSLVAIYFARHARMFPVLHRPTFLKQYQAIWESRSDPHRSSPTCVGICKHKSRGKLFPATVNCVFALAALFSSRNPECNASRAAEFYRLAESIDVLELLNEEVGLELVQLNLLMAFYLQSTERFSKCWNMAGLALRTAQNMGLHFNVSEAHKRGLLPSFPTQVECEMRRRVWYACILLESEVAMTFAQPLMIPAVGKAVKLPEAIDDCRLSDEVGKWNVQPKELPSLLEYYVHALKLYDILGQVLERQELRPQAHADTVSNVRAILSLDCKIMEWRDALPPYLRYGSSFSDCDPLKGVGVLDAVPDSEVVLDFPALTSRLHCRFLCVRQLILRPALDLLFEKQQNEKSLVVTEHTVRGKLKDTILSNIAVQCILTAIELVEFLASRIQTQTFVCWWYNTHYLHTSGSTILLGRLCTFDDGSLPSESLTSSWDLCLHHLGRYDNMSSVARKSSHLLRESAKRLLEYEGDVSAMDERQGHTLRSHAPEKAAHGLIPDPNQYTAGNGAIHNIIGSGDSLQTSRGFQDFSFETTEPDAQLSLLEGGDTWDNGTFGYSSWMFMPPISQLETFPLQFEGSNFV</sequence>
<dbReference type="AlphaFoldDB" id="A0AA38Y1N3"/>
<keyword evidence="4" id="KW-0804">Transcription</keyword>
<evidence type="ECO:0000313" key="8">
    <source>
        <dbReference type="EMBL" id="KAJ9632943.1"/>
    </source>
</evidence>
<dbReference type="CDD" id="cd00067">
    <property type="entry name" value="GAL4"/>
    <property type="match status" value="1"/>
</dbReference>
<dbReference type="EMBL" id="JAPDRN010000051">
    <property type="protein sequence ID" value="KAJ9632943.1"/>
    <property type="molecule type" value="Genomic_DNA"/>
</dbReference>
<comment type="caution">
    <text evidence="8">The sequence shown here is derived from an EMBL/GenBank/DDBJ whole genome shotgun (WGS) entry which is preliminary data.</text>
</comment>
<feature type="domain" description="Zn(2)-C6 fungal-type" evidence="7">
    <location>
        <begin position="36"/>
        <end position="66"/>
    </location>
</feature>
<evidence type="ECO:0000313" key="9">
    <source>
        <dbReference type="Proteomes" id="UP001172681"/>
    </source>
</evidence>
<proteinExistence type="predicted"/>
<evidence type="ECO:0000256" key="5">
    <source>
        <dbReference type="ARBA" id="ARBA00023242"/>
    </source>
</evidence>
<dbReference type="PANTHER" id="PTHR47424:SF3">
    <property type="entry name" value="REGULATORY PROTEIN GAL4"/>
    <property type="match status" value="1"/>
</dbReference>